<reference evidence="3 4" key="1">
    <citation type="submission" date="2022-05" db="EMBL/GenBank/DDBJ databases">
        <authorList>
            <consortium name="Genoscope - CEA"/>
            <person name="William W."/>
        </authorList>
    </citation>
    <scope>NUCLEOTIDE SEQUENCE [LARGE SCALE GENOMIC DNA]</scope>
</reference>
<feature type="region of interest" description="Disordered" evidence="2">
    <location>
        <begin position="1"/>
        <end position="106"/>
    </location>
</feature>
<evidence type="ECO:0000313" key="3">
    <source>
        <dbReference type="EMBL" id="CAH3041244.1"/>
    </source>
</evidence>
<dbReference type="PANTHER" id="PTHR31214">
    <property type="entry name" value="PROTEIN FAM221A-RELATED"/>
    <property type="match status" value="1"/>
</dbReference>
<dbReference type="Pfam" id="PF14753">
    <property type="entry name" value="FAM221"/>
    <property type="match status" value="2"/>
</dbReference>
<evidence type="ECO:0000256" key="2">
    <source>
        <dbReference type="SAM" id="MobiDB-lite"/>
    </source>
</evidence>
<feature type="compositionally biased region" description="Polar residues" evidence="2">
    <location>
        <begin position="88"/>
        <end position="102"/>
    </location>
</feature>
<feature type="compositionally biased region" description="Basic and acidic residues" evidence="2">
    <location>
        <begin position="38"/>
        <end position="51"/>
    </location>
</feature>
<feature type="compositionally biased region" description="Low complexity" evidence="2">
    <location>
        <begin position="14"/>
        <end position="23"/>
    </location>
</feature>
<proteinExistence type="inferred from homology"/>
<name>A0ABN8N682_9CNID</name>
<comment type="caution">
    <text evidence="3">The sequence shown here is derived from an EMBL/GenBank/DDBJ whole genome shotgun (WGS) entry which is preliminary data.</text>
</comment>
<dbReference type="InterPro" id="IPR026755">
    <property type="entry name" value="Fam221a/b"/>
</dbReference>
<feature type="compositionally biased region" description="Polar residues" evidence="2">
    <location>
        <begin position="59"/>
        <end position="81"/>
    </location>
</feature>
<gene>
    <name evidence="3" type="ORF">PLOB_00048144</name>
</gene>
<comment type="similarity">
    <text evidence="1">Belongs to the FAM221 family.</text>
</comment>
<evidence type="ECO:0008006" key="5">
    <source>
        <dbReference type="Google" id="ProtNLM"/>
    </source>
</evidence>
<accession>A0ABN8N682</accession>
<organism evidence="3 4">
    <name type="scientific">Porites lobata</name>
    <dbReference type="NCBI Taxonomy" id="104759"/>
    <lineage>
        <taxon>Eukaryota</taxon>
        <taxon>Metazoa</taxon>
        <taxon>Cnidaria</taxon>
        <taxon>Anthozoa</taxon>
        <taxon>Hexacorallia</taxon>
        <taxon>Scleractinia</taxon>
        <taxon>Fungiina</taxon>
        <taxon>Poritidae</taxon>
        <taxon>Porites</taxon>
    </lineage>
</organism>
<dbReference type="Proteomes" id="UP001159405">
    <property type="component" value="Unassembled WGS sequence"/>
</dbReference>
<evidence type="ECO:0000256" key="1">
    <source>
        <dbReference type="ARBA" id="ARBA00011026"/>
    </source>
</evidence>
<keyword evidence="4" id="KW-1185">Reference proteome</keyword>
<dbReference type="PANTHER" id="PTHR31214:SF3">
    <property type="entry name" value="PROTEIN FAM221B"/>
    <property type="match status" value="1"/>
</dbReference>
<evidence type="ECO:0000313" key="4">
    <source>
        <dbReference type="Proteomes" id="UP001159405"/>
    </source>
</evidence>
<dbReference type="EMBL" id="CALNXK010000009">
    <property type="protein sequence ID" value="CAH3041244.1"/>
    <property type="molecule type" value="Genomic_DNA"/>
</dbReference>
<sequence length="370" mass="41064">MAYAETSRKKQNKNSKANSSINSLDKPLRDLSLGPRNPSKEGKSLVQRERSPVAGNRYSRYSGSSALAKTKISTAEKSPNVSAGRGGSSQPQVGGKQLSSQKAVVPKSKGILAPKGYTMRPIIPAAKAELLPVARAMHGDDFAPRVKKLFDPEREAAIDAIQSGVYIGWRCPEFKHDCIRVCKSSKCFCGHLLNQHAQYTGKSVMVPCTAPRCECKAFAFIPSRPEEAGEFWLQRRPGYDPSTWRAKCKCKHTHEEHHPTGLRRCKVKGCGCSKFFSNFLCAACDRHWEEHETSFETTAMRKDIGLPYGEAYLPFHEFPELRNVVLTGREDDDSQYHALTSGPHAIPDNSPTDLALRLRGANPQHNPSIW</sequence>
<protein>
    <recommendedName>
        <fullName evidence="5">Protein FAM221B</fullName>
    </recommendedName>
</protein>